<dbReference type="PANTHER" id="PTHR35807">
    <property type="entry name" value="TRANSCRIPTIONAL REGULATOR REDD-RELATED"/>
    <property type="match status" value="1"/>
</dbReference>
<keyword evidence="2" id="KW-0902">Two-component regulatory system</keyword>
<comment type="similarity">
    <text evidence="1">Belongs to the AfsR/DnrI/RedD regulatory family.</text>
</comment>
<dbReference type="InterPro" id="IPR027417">
    <property type="entry name" value="P-loop_NTPase"/>
</dbReference>
<dbReference type="SUPFAM" id="SSF48452">
    <property type="entry name" value="TPR-like"/>
    <property type="match status" value="1"/>
</dbReference>
<evidence type="ECO:0000313" key="8">
    <source>
        <dbReference type="EMBL" id="MFC1444083.1"/>
    </source>
</evidence>
<organism evidence="8 9">
    <name type="scientific">Streptacidiphilus jeojiensis</name>
    <dbReference type="NCBI Taxonomy" id="3229225"/>
    <lineage>
        <taxon>Bacteria</taxon>
        <taxon>Bacillati</taxon>
        <taxon>Actinomycetota</taxon>
        <taxon>Actinomycetes</taxon>
        <taxon>Kitasatosporales</taxon>
        <taxon>Streptomycetaceae</taxon>
        <taxon>Streptacidiphilus</taxon>
    </lineage>
</organism>
<dbReference type="Pfam" id="PF03704">
    <property type="entry name" value="BTAD"/>
    <property type="match status" value="1"/>
</dbReference>
<keyword evidence="9" id="KW-1185">Reference proteome</keyword>
<dbReference type="RefSeq" id="WP_380568889.1">
    <property type="nucleotide sequence ID" value="NZ_JBEUKS010000021.1"/>
</dbReference>
<dbReference type="Gene3D" id="1.10.10.10">
    <property type="entry name" value="Winged helix-like DNA-binding domain superfamily/Winged helix DNA-binding domain"/>
    <property type="match status" value="1"/>
</dbReference>
<dbReference type="SMART" id="SM00862">
    <property type="entry name" value="Trans_reg_C"/>
    <property type="match status" value="1"/>
</dbReference>
<dbReference type="InterPro" id="IPR051677">
    <property type="entry name" value="AfsR-DnrI-RedD_regulator"/>
</dbReference>
<dbReference type="Proteomes" id="UP001592581">
    <property type="component" value="Unassembled WGS sequence"/>
</dbReference>
<dbReference type="Gene3D" id="1.25.40.10">
    <property type="entry name" value="Tetratricopeptide repeat domain"/>
    <property type="match status" value="1"/>
</dbReference>
<dbReference type="InterPro" id="IPR011990">
    <property type="entry name" value="TPR-like_helical_dom_sf"/>
</dbReference>
<evidence type="ECO:0000256" key="2">
    <source>
        <dbReference type="ARBA" id="ARBA00023012"/>
    </source>
</evidence>
<evidence type="ECO:0000259" key="7">
    <source>
        <dbReference type="PROSITE" id="PS51755"/>
    </source>
</evidence>
<reference evidence="8 9" key="1">
    <citation type="submission" date="2024-06" db="EMBL/GenBank/DDBJ databases">
        <authorList>
            <person name="Lee S.D."/>
        </authorList>
    </citation>
    <scope>NUCLEOTIDE SEQUENCE [LARGE SCALE GENOMIC DNA]</scope>
    <source>
        <strain evidence="8 9">N1-10</strain>
    </source>
</reference>
<dbReference type="SUPFAM" id="SSF46894">
    <property type="entry name" value="C-terminal effector domain of the bipartite response regulators"/>
    <property type="match status" value="1"/>
</dbReference>
<dbReference type="InterPro" id="IPR016032">
    <property type="entry name" value="Sig_transdc_resp-reg_C-effctor"/>
</dbReference>
<dbReference type="PROSITE" id="PS51755">
    <property type="entry name" value="OMPR_PHOB"/>
    <property type="match status" value="1"/>
</dbReference>
<name>A0ABV6Y0P2_9ACTN</name>
<accession>A0ABV6Y0P2</accession>
<dbReference type="PRINTS" id="PR00364">
    <property type="entry name" value="DISEASERSIST"/>
</dbReference>
<dbReference type="InterPro" id="IPR036388">
    <property type="entry name" value="WH-like_DNA-bd_sf"/>
</dbReference>
<evidence type="ECO:0000256" key="3">
    <source>
        <dbReference type="ARBA" id="ARBA00023015"/>
    </source>
</evidence>
<keyword evidence="4 6" id="KW-0238">DNA-binding</keyword>
<evidence type="ECO:0000256" key="4">
    <source>
        <dbReference type="ARBA" id="ARBA00023125"/>
    </source>
</evidence>
<dbReference type="SUPFAM" id="SSF52540">
    <property type="entry name" value="P-loop containing nucleoside triphosphate hydrolases"/>
    <property type="match status" value="1"/>
</dbReference>
<comment type="caution">
    <text evidence="8">The sequence shown here is derived from an EMBL/GenBank/DDBJ whole genome shotgun (WGS) entry which is preliminary data.</text>
</comment>
<feature type="DNA-binding region" description="OmpR/PhoB-type" evidence="6">
    <location>
        <begin position="1"/>
        <end position="90"/>
    </location>
</feature>
<proteinExistence type="inferred from homology"/>
<dbReference type="PANTHER" id="PTHR35807:SF1">
    <property type="entry name" value="TRANSCRIPTIONAL REGULATOR REDD"/>
    <property type="match status" value="1"/>
</dbReference>
<dbReference type="InterPro" id="IPR005158">
    <property type="entry name" value="BTAD"/>
</dbReference>
<dbReference type="CDD" id="cd15831">
    <property type="entry name" value="BTAD"/>
    <property type="match status" value="1"/>
</dbReference>
<dbReference type="SMART" id="SM01043">
    <property type="entry name" value="BTAD"/>
    <property type="match status" value="1"/>
</dbReference>
<evidence type="ECO:0000313" key="9">
    <source>
        <dbReference type="Proteomes" id="UP001592581"/>
    </source>
</evidence>
<dbReference type="EMBL" id="JBEUKS010000021">
    <property type="protein sequence ID" value="MFC1444083.1"/>
    <property type="molecule type" value="Genomic_DNA"/>
</dbReference>
<evidence type="ECO:0000256" key="5">
    <source>
        <dbReference type="ARBA" id="ARBA00023163"/>
    </source>
</evidence>
<feature type="domain" description="OmpR/PhoB-type" evidence="7">
    <location>
        <begin position="1"/>
        <end position="90"/>
    </location>
</feature>
<keyword evidence="3" id="KW-0805">Transcription regulation</keyword>
<dbReference type="Pfam" id="PF00486">
    <property type="entry name" value="Trans_reg_C"/>
    <property type="match status" value="1"/>
</dbReference>
<dbReference type="InterPro" id="IPR001867">
    <property type="entry name" value="OmpR/PhoB-type_DNA-bd"/>
</dbReference>
<protein>
    <submittedName>
        <fullName evidence="8">BTAD domain-containing putative transcriptional regulator</fullName>
    </submittedName>
</protein>
<evidence type="ECO:0000256" key="6">
    <source>
        <dbReference type="PROSITE-ProRule" id="PRU01091"/>
    </source>
</evidence>
<gene>
    <name evidence="8" type="ORF">ABUW04_38190</name>
</gene>
<dbReference type="Gene3D" id="3.40.50.300">
    <property type="entry name" value="P-loop containing nucleotide triphosphate hydrolases"/>
    <property type="match status" value="1"/>
</dbReference>
<evidence type="ECO:0000256" key="1">
    <source>
        <dbReference type="ARBA" id="ARBA00005820"/>
    </source>
</evidence>
<keyword evidence="5" id="KW-0804">Transcription</keyword>
<sequence length="616" mass="65766">MDFRVLGPVEAHRDGARVALSGSKVHTVLAALVLARGRVVSDARLNSLLWGWEPPATAGAQIYTYMSRLRKLLGDEVAIERLQPGYVLKAPRARVDLLEFERLDRQGRAALARQHYAEAGALLAEALGQWRGPALANASESLVESEQPQLEEARMYALESRIEADLALGLHEQLTAELLGLVARFPLRERLRAQLMTAFYRCGRQGDALQCYYEGRSLLADQLGIDPGEALGSTYQAVLEGNRGPGPGAPVRPPAGSAVFEGAGAPAMLPPDNDDFTGREEELAFLLARLGSDEAPPRARRLLVTGMTGVGKTALALRAAQLSTAHFPDGQLFAELTGPDGRPKHPAEVLVGLLRGMGEHIGTGPGGSPDADGRMELEELVRRYRTRTAGRRMLVLLDGAADSRQVEPLLPGTAGAVVLITGRTRLTRVGGAQTCSLAPFEDRAAFDLLASLAGRARLLAEPEATEELLAHCAGLPLALRIAGSRLAARPYWPVARLASRLADPGDRLSELSFGGLELEAVLLSALRQVPEPAEATLGRLAGIGSGPFPAQAAAIRLGLTEAAAEYCLEQLVDGALLNICGVDRQGRPLYRFHELVLLLAESPELVRLAEEPTAVG</sequence>